<organism evidence="13 14">
    <name type="scientific">Cohnella cellulosilytica</name>
    <dbReference type="NCBI Taxonomy" id="986710"/>
    <lineage>
        <taxon>Bacteria</taxon>
        <taxon>Bacillati</taxon>
        <taxon>Bacillota</taxon>
        <taxon>Bacilli</taxon>
        <taxon>Bacillales</taxon>
        <taxon>Paenibacillaceae</taxon>
        <taxon>Cohnella</taxon>
    </lineage>
</organism>
<dbReference type="RefSeq" id="WP_378054074.1">
    <property type="nucleotide sequence ID" value="NZ_JBHMDN010000079.1"/>
</dbReference>
<feature type="transmembrane region" description="Helical" evidence="9">
    <location>
        <begin position="94"/>
        <end position="111"/>
    </location>
</feature>
<dbReference type="PROSITE" id="PS00855">
    <property type="entry name" value="SPASE_II"/>
    <property type="match status" value="1"/>
</dbReference>
<name>A0ABW2F880_9BACL</name>
<proteinExistence type="inferred from homology"/>
<comment type="catalytic activity">
    <reaction evidence="9 10">
        <text>Release of signal peptides from bacterial membrane prolipoproteins. Hydrolyzes -Xaa-Yaa-Zaa-|-(S,diacylglyceryl)Cys-, in which Xaa is hydrophobic (preferably Leu), and Yaa (Ala or Ser) and Zaa (Gly or Ala) have small, neutral side chains.</text>
        <dbReference type="EC" id="3.4.23.36"/>
    </reaction>
</comment>
<dbReference type="HAMAP" id="MF_00161">
    <property type="entry name" value="LspA"/>
    <property type="match status" value="1"/>
</dbReference>
<keyword evidence="5 9" id="KW-0064">Aspartyl protease</keyword>
<evidence type="ECO:0000256" key="8">
    <source>
        <dbReference type="ARBA" id="ARBA00023136"/>
    </source>
</evidence>
<comment type="caution">
    <text evidence="13">The sequence shown here is derived from an EMBL/GenBank/DDBJ whole genome shotgun (WGS) entry which is preliminary data.</text>
</comment>
<dbReference type="EC" id="3.4.23.36" evidence="9"/>
<keyword evidence="3 9" id="KW-0645">Protease</keyword>
<dbReference type="EMBL" id="JBHTAI010000006">
    <property type="protein sequence ID" value="MFC7149141.1"/>
    <property type="molecule type" value="Genomic_DNA"/>
</dbReference>
<keyword evidence="8 9" id="KW-0472">Membrane</keyword>
<dbReference type="Proteomes" id="UP001596378">
    <property type="component" value="Unassembled WGS sequence"/>
</dbReference>
<feature type="transmembrane region" description="Helical" evidence="9">
    <location>
        <begin position="131"/>
        <end position="155"/>
    </location>
</feature>
<comment type="pathway">
    <text evidence="9">Protein modification; lipoprotein biosynthesis (signal peptide cleavage).</text>
</comment>
<comment type="function">
    <text evidence="9 10">This protein specifically catalyzes the removal of signal peptides from prolipoproteins.</text>
</comment>
<feature type="region of interest" description="Disordered" evidence="12">
    <location>
        <begin position="162"/>
        <end position="184"/>
    </location>
</feature>
<feature type="active site" evidence="9">
    <location>
        <position position="139"/>
    </location>
</feature>
<evidence type="ECO:0000313" key="13">
    <source>
        <dbReference type="EMBL" id="MFC7149141.1"/>
    </source>
</evidence>
<evidence type="ECO:0000256" key="11">
    <source>
        <dbReference type="RuleBase" id="RU004181"/>
    </source>
</evidence>
<feature type="compositionally biased region" description="Low complexity" evidence="12">
    <location>
        <begin position="167"/>
        <end position="184"/>
    </location>
</feature>
<comment type="similarity">
    <text evidence="1 9 11">Belongs to the peptidase A8 family.</text>
</comment>
<dbReference type="NCBIfam" id="TIGR00077">
    <property type="entry name" value="lspA"/>
    <property type="match status" value="1"/>
</dbReference>
<keyword evidence="7 9" id="KW-1133">Transmembrane helix</keyword>
<comment type="subcellular location">
    <subcellularLocation>
        <location evidence="9">Cell membrane</location>
        <topology evidence="9">Multi-pass membrane protein</topology>
    </subcellularLocation>
</comment>
<dbReference type="PANTHER" id="PTHR33695">
    <property type="entry name" value="LIPOPROTEIN SIGNAL PEPTIDASE"/>
    <property type="match status" value="1"/>
</dbReference>
<dbReference type="PANTHER" id="PTHR33695:SF1">
    <property type="entry name" value="LIPOPROTEIN SIGNAL PEPTIDASE"/>
    <property type="match status" value="1"/>
</dbReference>
<dbReference type="InterPro" id="IPR001872">
    <property type="entry name" value="Peptidase_A8"/>
</dbReference>
<gene>
    <name evidence="9 13" type="primary">lspA</name>
    <name evidence="13" type="ORF">ACFQMJ_11450</name>
</gene>
<keyword evidence="14" id="KW-1185">Reference proteome</keyword>
<evidence type="ECO:0000256" key="4">
    <source>
        <dbReference type="ARBA" id="ARBA00022692"/>
    </source>
</evidence>
<dbReference type="PRINTS" id="PR00781">
    <property type="entry name" value="LIPOSIGPTASE"/>
</dbReference>
<feature type="transmembrane region" description="Helical" evidence="9">
    <location>
        <begin position="67"/>
        <end position="85"/>
    </location>
</feature>
<keyword evidence="4 9" id="KW-0812">Transmembrane</keyword>
<evidence type="ECO:0000256" key="7">
    <source>
        <dbReference type="ARBA" id="ARBA00022989"/>
    </source>
</evidence>
<dbReference type="GO" id="GO:0004190">
    <property type="term" value="F:aspartic-type endopeptidase activity"/>
    <property type="evidence" value="ECO:0007669"/>
    <property type="project" value="UniProtKB-EC"/>
</dbReference>
<sequence>MRRRIWPIWVYYGIAVIVFLIDYASKKVISRTVELDTERIPVLGDFFMITHIRNRGAAFGMLQEQRLFFIVITIVVVGGILWYLHRSYRTGTKLLLAALATILGGAVGNFLDRALYGEVVDFLQFNFGSYTFPIFNLADTAICVGVGMVILDALLTMKQENKTNGNGEQSQEQSPEQSSGQQSV</sequence>
<evidence type="ECO:0000313" key="14">
    <source>
        <dbReference type="Proteomes" id="UP001596378"/>
    </source>
</evidence>
<feature type="transmembrane region" description="Helical" evidence="9">
    <location>
        <begin position="7"/>
        <end position="25"/>
    </location>
</feature>
<evidence type="ECO:0000256" key="1">
    <source>
        <dbReference type="ARBA" id="ARBA00006139"/>
    </source>
</evidence>
<keyword evidence="2 9" id="KW-1003">Cell membrane</keyword>
<protein>
    <recommendedName>
        <fullName evidence="9">Lipoprotein signal peptidase</fullName>
        <ecNumber evidence="9">3.4.23.36</ecNumber>
    </recommendedName>
    <alternativeName>
        <fullName evidence="9">Prolipoprotein signal peptidase</fullName>
    </alternativeName>
    <alternativeName>
        <fullName evidence="9">Signal peptidase II</fullName>
        <shortName evidence="9">SPase II</shortName>
    </alternativeName>
</protein>
<dbReference type="Pfam" id="PF01252">
    <property type="entry name" value="Peptidase_A8"/>
    <property type="match status" value="1"/>
</dbReference>
<reference evidence="14" key="1">
    <citation type="journal article" date="2019" name="Int. J. Syst. Evol. Microbiol.">
        <title>The Global Catalogue of Microorganisms (GCM) 10K type strain sequencing project: providing services to taxonomists for standard genome sequencing and annotation.</title>
        <authorList>
            <consortium name="The Broad Institute Genomics Platform"/>
            <consortium name="The Broad Institute Genome Sequencing Center for Infectious Disease"/>
            <person name="Wu L."/>
            <person name="Ma J."/>
        </authorList>
    </citation>
    <scope>NUCLEOTIDE SEQUENCE [LARGE SCALE GENOMIC DNA]</scope>
    <source>
        <strain evidence="14">KCTC 12907</strain>
    </source>
</reference>
<keyword evidence="6 9" id="KW-0378">Hydrolase</keyword>
<evidence type="ECO:0000256" key="6">
    <source>
        <dbReference type="ARBA" id="ARBA00022801"/>
    </source>
</evidence>
<evidence type="ECO:0000256" key="2">
    <source>
        <dbReference type="ARBA" id="ARBA00022475"/>
    </source>
</evidence>
<evidence type="ECO:0000256" key="10">
    <source>
        <dbReference type="RuleBase" id="RU000594"/>
    </source>
</evidence>
<feature type="active site" evidence="9">
    <location>
        <position position="121"/>
    </location>
</feature>
<evidence type="ECO:0000256" key="12">
    <source>
        <dbReference type="SAM" id="MobiDB-lite"/>
    </source>
</evidence>
<accession>A0ABW2F880</accession>
<evidence type="ECO:0000256" key="9">
    <source>
        <dbReference type="HAMAP-Rule" id="MF_00161"/>
    </source>
</evidence>
<evidence type="ECO:0000256" key="3">
    <source>
        <dbReference type="ARBA" id="ARBA00022670"/>
    </source>
</evidence>
<evidence type="ECO:0000256" key="5">
    <source>
        <dbReference type="ARBA" id="ARBA00022750"/>
    </source>
</evidence>